<dbReference type="GO" id="GO:0016301">
    <property type="term" value="F:kinase activity"/>
    <property type="evidence" value="ECO:0007669"/>
    <property type="project" value="UniProtKB-KW"/>
</dbReference>
<dbReference type="InterPro" id="IPR027417">
    <property type="entry name" value="P-loop_NTPase"/>
</dbReference>
<proteinExistence type="predicted"/>
<organism evidence="1 2">
    <name type="scientific">Devosia elaeis</name>
    <dbReference type="NCBI Taxonomy" id="1770058"/>
    <lineage>
        <taxon>Bacteria</taxon>
        <taxon>Pseudomonadati</taxon>
        <taxon>Pseudomonadota</taxon>
        <taxon>Alphaproteobacteria</taxon>
        <taxon>Hyphomicrobiales</taxon>
        <taxon>Devosiaceae</taxon>
        <taxon>Devosia</taxon>
    </lineage>
</organism>
<dbReference type="RefSeq" id="WP_067458340.1">
    <property type="nucleotide sequence ID" value="NZ_LVVY01000107.1"/>
</dbReference>
<protein>
    <submittedName>
        <fullName evidence="1">Nucleoside kinase</fullName>
    </submittedName>
</protein>
<dbReference type="EMBL" id="LVVY01000107">
    <property type="protein sequence ID" value="OAM75603.1"/>
    <property type="molecule type" value="Genomic_DNA"/>
</dbReference>
<keyword evidence="2" id="KW-1185">Reference proteome</keyword>
<evidence type="ECO:0000313" key="1">
    <source>
        <dbReference type="EMBL" id="OAM75603.1"/>
    </source>
</evidence>
<dbReference type="Proteomes" id="UP000078389">
    <property type="component" value="Unassembled WGS sequence"/>
</dbReference>
<reference evidence="1 2" key="1">
    <citation type="submission" date="2016-03" db="EMBL/GenBank/DDBJ databases">
        <title>Genome sequencing of Devosia sp. S37.</title>
        <authorList>
            <person name="Mohd Nor M."/>
        </authorList>
    </citation>
    <scope>NUCLEOTIDE SEQUENCE [LARGE SCALE GENOMIC DNA]</scope>
    <source>
        <strain evidence="1 2">S37</strain>
    </source>
</reference>
<dbReference type="AlphaFoldDB" id="A0A178HRY8"/>
<dbReference type="Gene3D" id="3.40.50.300">
    <property type="entry name" value="P-loop containing nucleotide triphosphate hydrolases"/>
    <property type="match status" value="1"/>
</dbReference>
<keyword evidence="1" id="KW-0418">Kinase</keyword>
<keyword evidence="1" id="KW-0808">Transferase</keyword>
<sequence>MAIRNYLIEGVSGSGKTSVATELERRGYHVVHGDRVLAYQGDPETGARLPPERRSDDLHFLNDHHIWDPEQVRALAADQSHAMTFFCGGSRNHDKFVHLFDAVFILEADWPLIESRLKTRTGEWGETEAERAITRELHRTGRDQPAGGIRIDATRPLAAVVDAILAQC</sequence>
<comment type="caution">
    <text evidence="1">The sequence shown here is derived from an EMBL/GenBank/DDBJ whole genome shotgun (WGS) entry which is preliminary data.</text>
</comment>
<evidence type="ECO:0000313" key="2">
    <source>
        <dbReference type="Proteomes" id="UP000078389"/>
    </source>
</evidence>
<name>A0A178HRY8_9HYPH</name>
<dbReference type="SUPFAM" id="SSF52540">
    <property type="entry name" value="P-loop containing nucleoside triphosphate hydrolases"/>
    <property type="match status" value="1"/>
</dbReference>
<dbReference type="OrthoDB" id="7347703at2"/>
<dbReference type="STRING" id="1770058.A3840_14575"/>
<accession>A0A178HRY8</accession>
<gene>
    <name evidence="1" type="ORF">A3840_14575</name>
</gene>